<protein>
    <recommendedName>
        <fullName evidence="5">Doublesex- and mab-3-related transcription factor C1/C2 C-terminal domain-containing protein</fullName>
    </recommendedName>
</protein>
<dbReference type="GeneTree" id="ENSGT00940000163063"/>
<accession>A0ABI7WR60</accession>
<reference evidence="6" key="2">
    <citation type="submission" date="2025-08" db="UniProtKB">
        <authorList>
            <consortium name="Ensembl"/>
        </authorList>
    </citation>
    <scope>IDENTIFICATION</scope>
    <source>
        <strain evidence="6">breed Abyssinian</strain>
    </source>
</reference>
<keyword evidence="2" id="KW-0805">Transcription regulation</keyword>
<feature type="region of interest" description="Disordered" evidence="4">
    <location>
        <begin position="93"/>
        <end position="113"/>
    </location>
</feature>
<sequence length="130" mass="13199">GASPPKAHSHVEKLTIQGGVVTGKENIMSQLEAHPCARPPPPGEGPEASDQDSVSASSEWQRKLEAAEALLMLRNSSQASSGSISLLQPCVAAAPAGDEGPQPSSSSLGPRPASSISLPVGHLGCIFLLS</sequence>
<comment type="similarity">
    <text evidence="1">Belongs to the DMRT family.</text>
</comment>
<organism evidence="6 7">
    <name type="scientific">Felis catus</name>
    <name type="common">Cat</name>
    <name type="synonym">Felis silvestris catus</name>
    <dbReference type="NCBI Taxonomy" id="9685"/>
    <lineage>
        <taxon>Eukaryota</taxon>
        <taxon>Metazoa</taxon>
        <taxon>Chordata</taxon>
        <taxon>Craniata</taxon>
        <taxon>Vertebrata</taxon>
        <taxon>Euteleostomi</taxon>
        <taxon>Mammalia</taxon>
        <taxon>Eutheria</taxon>
        <taxon>Laurasiatheria</taxon>
        <taxon>Carnivora</taxon>
        <taxon>Feliformia</taxon>
        <taxon>Felidae</taxon>
        <taxon>Felinae</taxon>
        <taxon>Felis</taxon>
    </lineage>
</organism>
<feature type="region of interest" description="Disordered" evidence="4">
    <location>
        <begin position="1"/>
        <end position="60"/>
    </location>
</feature>
<dbReference type="Pfam" id="PF15791">
    <property type="entry name" value="DMRT-like"/>
    <property type="match status" value="1"/>
</dbReference>
<keyword evidence="3" id="KW-0804">Transcription</keyword>
<evidence type="ECO:0000256" key="4">
    <source>
        <dbReference type="SAM" id="MobiDB-lite"/>
    </source>
</evidence>
<evidence type="ECO:0000313" key="7">
    <source>
        <dbReference type="Proteomes" id="UP000823872"/>
    </source>
</evidence>
<evidence type="ECO:0000259" key="5">
    <source>
        <dbReference type="Pfam" id="PF15791"/>
    </source>
</evidence>
<dbReference type="Proteomes" id="UP000823872">
    <property type="component" value="Chromosome X"/>
</dbReference>
<feature type="domain" description="Doublesex- and mab-3-related transcription factor C1/C2 C-terminal" evidence="5">
    <location>
        <begin position="24"/>
        <end position="129"/>
    </location>
</feature>
<evidence type="ECO:0000256" key="3">
    <source>
        <dbReference type="ARBA" id="ARBA00023163"/>
    </source>
</evidence>
<dbReference type="InterPro" id="IPR031577">
    <property type="entry name" value="DMRT-C1/C2_C"/>
</dbReference>
<keyword evidence="7" id="KW-1185">Reference proteome</keyword>
<proteinExistence type="inferred from homology"/>
<dbReference type="Ensembl" id="ENSFCTT00005019500.1">
    <property type="protein sequence ID" value="ENSFCTP00005012787.1"/>
    <property type="gene ID" value="ENSFCTG00005007032.1"/>
</dbReference>
<evidence type="ECO:0000256" key="1">
    <source>
        <dbReference type="ARBA" id="ARBA00006834"/>
    </source>
</evidence>
<name>A0ABI7WR60_FELCA</name>
<evidence type="ECO:0000313" key="6">
    <source>
        <dbReference type="Ensembl" id="ENSFCTP00005012787.1"/>
    </source>
</evidence>
<reference evidence="6 7" key="1">
    <citation type="submission" date="2021-02" db="EMBL/GenBank/DDBJ databases">
        <title>Safari Cat Assemblies.</title>
        <authorList>
            <person name="Bredemeyer K.R."/>
            <person name="Murphy W.J."/>
        </authorList>
    </citation>
    <scope>NUCLEOTIDE SEQUENCE [LARGE SCALE GENOMIC DNA]</scope>
</reference>
<reference evidence="6" key="3">
    <citation type="submission" date="2025-09" db="UniProtKB">
        <authorList>
            <consortium name="Ensembl"/>
        </authorList>
    </citation>
    <scope>IDENTIFICATION</scope>
    <source>
        <strain evidence="6">breed Abyssinian</strain>
    </source>
</reference>
<feature type="compositionally biased region" description="Low complexity" evidence="4">
    <location>
        <begin position="103"/>
        <end position="113"/>
    </location>
</feature>
<evidence type="ECO:0000256" key="2">
    <source>
        <dbReference type="ARBA" id="ARBA00023015"/>
    </source>
</evidence>